<evidence type="ECO:0000256" key="17">
    <source>
        <dbReference type="SAM" id="MobiDB-lite"/>
    </source>
</evidence>
<dbReference type="STRING" id="1245471.PCA10_44670"/>
<dbReference type="PROSITE" id="PS01156">
    <property type="entry name" value="TONB_DEPENDENT_REC_2"/>
    <property type="match status" value="1"/>
</dbReference>
<dbReference type="InterPro" id="IPR010105">
    <property type="entry name" value="TonB_sidphr_rcpt"/>
</dbReference>
<feature type="compositionally biased region" description="Polar residues" evidence="17">
    <location>
        <begin position="101"/>
        <end position="115"/>
    </location>
</feature>
<keyword evidence="6 14" id="KW-0812">Transmembrane</keyword>
<keyword evidence="22" id="KW-1185">Reference proteome</keyword>
<keyword evidence="13 14" id="KW-0998">Cell outer membrane</keyword>
<keyword evidence="10 16" id="KW-0798">TonB box</keyword>
<dbReference type="AlphaFoldDB" id="S6BLS3"/>
<dbReference type="Proteomes" id="UP000015503">
    <property type="component" value="Chromosome"/>
</dbReference>
<dbReference type="HOGENOM" id="CLU_008287_18_2_6"/>
<reference evidence="21 22" key="1">
    <citation type="journal article" date="2013" name="Genome Announc.">
        <title>Complete Genome Sequence of the Carbazole Degrader Pseudomonas resinovorans Strain CA10 (NBRC 106553).</title>
        <authorList>
            <person name="Shintani M."/>
            <person name="Hosoyama A."/>
            <person name="Ohji S."/>
            <person name="Tsuchikane K."/>
            <person name="Takarada H."/>
            <person name="Yamazoe A."/>
            <person name="Fujita N."/>
            <person name="Nojiri H."/>
        </authorList>
    </citation>
    <scope>NUCLEOTIDE SEQUENCE [LARGE SCALE GENOMIC DNA]</scope>
    <source>
        <strain evidence="21 22">NBRC 106553</strain>
    </source>
</reference>
<dbReference type="PANTHER" id="PTHR30069">
    <property type="entry name" value="TONB-DEPENDENT OUTER MEMBRANE RECEPTOR"/>
    <property type="match status" value="1"/>
</dbReference>
<evidence type="ECO:0000256" key="13">
    <source>
        <dbReference type="ARBA" id="ARBA00023237"/>
    </source>
</evidence>
<dbReference type="EMBL" id="AP013068">
    <property type="protein sequence ID" value="BAN50199.1"/>
    <property type="molecule type" value="Genomic_DNA"/>
</dbReference>
<dbReference type="PANTHER" id="PTHR30069:SF8">
    <property type="entry name" value="TONB-DEPENDENT SIDEROPHORE RECEPTOR PROTEIN"/>
    <property type="match status" value="1"/>
</dbReference>
<keyword evidence="9" id="KW-0406">Ion transport</keyword>
<feature type="short sequence motif" description="TonB C-terminal box" evidence="15">
    <location>
        <begin position="750"/>
        <end position="767"/>
    </location>
</feature>
<dbReference type="InterPro" id="IPR012910">
    <property type="entry name" value="Plug_dom"/>
</dbReference>
<evidence type="ECO:0000256" key="11">
    <source>
        <dbReference type="ARBA" id="ARBA00023136"/>
    </source>
</evidence>
<dbReference type="NCBIfam" id="NF010051">
    <property type="entry name" value="PRK13528.1"/>
    <property type="match status" value="1"/>
</dbReference>
<keyword evidence="7 18" id="KW-0732">Signal</keyword>
<dbReference type="InterPro" id="IPR036942">
    <property type="entry name" value="Beta-barrel_TonB_sf"/>
</dbReference>
<dbReference type="eggNOG" id="COG4771">
    <property type="taxonomic scope" value="Bacteria"/>
</dbReference>
<dbReference type="GO" id="GO:0015344">
    <property type="term" value="F:siderophore uptake transmembrane transporter activity"/>
    <property type="evidence" value="ECO:0007669"/>
    <property type="project" value="TreeGrafter"/>
</dbReference>
<accession>S6BLS3</accession>
<evidence type="ECO:0000256" key="15">
    <source>
        <dbReference type="PROSITE-ProRule" id="PRU10144"/>
    </source>
</evidence>
<dbReference type="Pfam" id="PF00593">
    <property type="entry name" value="TonB_dep_Rec_b-barrel"/>
    <property type="match status" value="1"/>
</dbReference>
<evidence type="ECO:0000313" key="21">
    <source>
        <dbReference type="EMBL" id="BAN50199.1"/>
    </source>
</evidence>
<dbReference type="InterPro" id="IPR037066">
    <property type="entry name" value="Plug_dom_sf"/>
</dbReference>
<evidence type="ECO:0000256" key="3">
    <source>
        <dbReference type="ARBA" id="ARBA00022448"/>
    </source>
</evidence>
<evidence type="ECO:0000259" key="19">
    <source>
        <dbReference type="Pfam" id="PF00593"/>
    </source>
</evidence>
<feature type="domain" description="TonB-dependent receptor plug" evidence="20">
    <location>
        <begin position="69"/>
        <end position="185"/>
    </location>
</feature>
<evidence type="ECO:0000256" key="1">
    <source>
        <dbReference type="ARBA" id="ARBA00004571"/>
    </source>
</evidence>
<dbReference type="RefSeq" id="WP_016494329.1">
    <property type="nucleotide sequence ID" value="NC_021499.1"/>
</dbReference>
<evidence type="ECO:0000256" key="9">
    <source>
        <dbReference type="ARBA" id="ARBA00023065"/>
    </source>
</evidence>
<keyword evidence="4 14" id="KW-1134">Transmembrane beta strand</keyword>
<dbReference type="GO" id="GO:0044718">
    <property type="term" value="P:siderophore transmembrane transport"/>
    <property type="evidence" value="ECO:0007669"/>
    <property type="project" value="TreeGrafter"/>
</dbReference>
<dbReference type="GO" id="GO:0009279">
    <property type="term" value="C:cell outer membrane"/>
    <property type="evidence" value="ECO:0007669"/>
    <property type="project" value="UniProtKB-SubCell"/>
</dbReference>
<proteinExistence type="inferred from homology"/>
<comment type="similarity">
    <text evidence="2 14 16">Belongs to the TonB-dependent receptor family.</text>
</comment>
<evidence type="ECO:0000256" key="18">
    <source>
        <dbReference type="SAM" id="SignalP"/>
    </source>
</evidence>
<dbReference type="InterPro" id="IPR000531">
    <property type="entry name" value="Beta-barrel_TonB"/>
</dbReference>
<dbReference type="CDD" id="cd01347">
    <property type="entry name" value="ligand_gated_channel"/>
    <property type="match status" value="1"/>
</dbReference>
<evidence type="ECO:0000256" key="2">
    <source>
        <dbReference type="ARBA" id="ARBA00009810"/>
    </source>
</evidence>
<dbReference type="InterPro" id="IPR039426">
    <property type="entry name" value="TonB-dep_rcpt-like"/>
</dbReference>
<dbReference type="GO" id="GO:0038023">
    <property type="term" value="F:signaling receptor activity"/>
    <property type="evidence" value="ECO:0007669"/>
    <property type="project" value="InterPro"/>
</dbReference>
<keyword evidence="11 14" id="KW-0472">Membrane</keyword>
<keyword evidence="3 14" id="KW-0813">Transport</keyword>
<dbReference type="KEGG" id="pre:PCA10_44670"/>
<evidence type="ECO:0000256" key="5">
    <source>
        <dbReference type="ARBA" id="ARBA00022496"/>
    </source>
</evidence>
<evidence type="ECO:0000256" key="10">
    <source>
        <dbReference type="ARBA" id="ARBA00023077"/>
    </source>
</evidence>
<dbReference type="PATRIC" id="fig|1245471.3.peg.4517"/>
<dbReference type="NCBIfam" id="NF010048">
    <property type="entry name" value="PRK13524.1"/>
    <property type="match status" value="1"/>
</dbReference>
<evidence type="ECO:0000256" key="12">
    <source>
        <dbReference type="ARBA" id="ARBA00023170"/>
    </source>
</evidence>
<dbReference type="PROSITE" id="PS52016">
    <property type="entry name" value="TONB_DEPENDENT_REC_3"/>
    <property type="match status" value="1"/>
</dbReference>
<dbReference type="Gene3D" id="2.40.170.20">
    <property type="entry name" value="TonB-dependent receptor, beta-barrel domain"/>
    <property type="match status" value="1"/>
</dbReference>
<evidence type="ECO:0000313" key="22">
    <source>
        <dbReference type="Proteomes" id="UP000015503"/>
    </source>
</evidence>
<sequence length="767" mass="83570">MQSCFNLSHLTLALLAMSAPGLGYAETLEIEGSEVPVQSTDLPVDGSIQALELENTHVLGSAQQELRQAPGVSIITSEDIQRRPPVNDISDIVRKMPGVNLTGNSASGSRGNNRQIDLRGMGPENTLILIDGKPVTSRNAVRYTRAGERDTRGDSNWVPAEQVERIEVLRGPAAARYGSGSMGGVVNIITKRPTDEFHGSLTAFTNLPEDDAEGMTRRTNFSLSGPLTENLTFRVYGNLNKTDADDSDINLAHTDAAAGSSLAAGREGVRNRDINGLVSWALDERQTLDFEAGFSRQGNIYAGDVGTGATDSQNPNSIISDLIGRETNTMYRENYSMTHHGDWDFGTSRVTAQYENTRNRRFLEGQTGSVDGDISADAQRATSTYDSYLVDGQLDIPMELMVQQVLTLGAEWNRQELDDPSTLNRSIGSDWSALPNSAAGSRSTRMDATLMAVYVEDNIEMTRDWILTPGLRLDHHDQFGSNWSPSLNTSYKLTDELTLQGGIARAFKAPNLYQSNPNYLYRSNGNGCAAGTTAGGGCYVLGNANLDPETSINKELGISFVRDGWSAGITYFRNDYDNKIVSSNVVVDTITNPGNPSQFAGILQWDNASDAVVKGWEGNLGIPLMGEAGKVLSWNTNFTYMQDNKDGDGNPLSVVPEYTVNTMLDWQVNQQLSLSLTGTYYGRQEPRVVNPTRDTVVSADNELRDRDPYHIWGVGGIYQVNDNLSFGAGINNLFDKRLFREGAGTSAGANTYNEPGRSFYASVTTSF</sequence>
<feature type="chain" id="PRO_5004546824" evidence="18">
    <location>
        <begin position="26"/>
        <end position="767"/>
    </location>
</feature>
<keyword evidence="5" id="KW-0410">Iron transport</keyword>
<dbReference type="Pfam" id="PF07715">
    <property type="entry name" value="Plug"/>
    <property type="match status" value="1"/>
</dbReference>
<dbReference type="InterPro" id="IPR010917">
    <property type="entry name" value="TonB_rcpt_CS"/>
</dbReference>
<gene>
    <name evidence="21" type="primary">fepA</name>
    <name evidence="21" type="ORF">PCA10_44670</name>
</gene>
<evidence type="ECO:0000256" key="4">
    <source>
        <dbReference type="ARBA" id="ARBA00022452"/>
    </source>
</evidence>
<feature type="signal peptide" evidence="18">
    <location>
        <begin position="1"/>
        <end position="25"/>
    </location>
</feature>
<organism evidence="21 22">
    <name type="scientific">Metapseudomonas resinovorans NBRC 106553</name>
    <dbReference type="NCBI Taxonomy" id="1245471"/>
    <lineage>
        <taxon>Bacteria</taxon>
        <taxon>Pseudomonadati</taxon>
        <taxon>Pseudomonadota</taxon>
        <taxon>Gammaproteobacteria</taxon>
        <taxon>Pseudomonadales</taxon>
        <taxon>Pseudomonadaceae</taxon>
        <taxon>Metapseudomonas</taxon>
    </lineage>
</organism>
<dbReference type="SUPFAM" id="SSF56935">
    <property type="entry name" value="Porins"/>
    <property type="match status" value="1"/>
</dbReference>
<dbReference type="InterPro" id="IPR058134">
    <property type="entry name" value="PirA/FepA/PfeA"/>
</dbReference>
<comment type="subcellular location">
    <subcellularLocation>
        <location evidence="1 14">Cell outer membrane</location>
        <topology evidence="1 14">Multi-pass membrane protein</topology>
    </subcellularLocation>
</comment>
<dbReference type="NCBIfam" id="TIGR01783">
    <property type="entry name" value="TonB-siderophor"/>
    <property type="match status" value="1"/>
</dbReference>
<evidence type="ECO:0000256" key="14">
    <source>
        <dbReference type="PROSITE-ProRule" id="PRU01360"/>
    </source>
</evidence>
<keyword evidence="12 21" id="KW-0675">Receptor</keyword>
<dbReference type="Gene3D" id="2.170.130.10">
    <property type="entry name" value="TonB-dependent receptor, plug domain"/>
    <property type="match status" value="1"/>
</dbReference>
<evidence type="ECO:0000256" key="8">
    <source>
        <dbReference type="ARBA" id="ARBA00023004"/>
    </source>
</evidence>
<protein>
    <submittedName>
        <fullName evidence="21">Ferric enterobactin receptor</fullName>
    </submittedName>
</protein>
<feature type="region of interest" description="Disordered" evidence="17">
    <location>
        <begin position="98"/>
        <end position="119"/>
    </location>
</feature>
<evidence type="ECO:0000259" key="20">
    <source>
        <dbReference type="Pfam" id="PF07715"/>
    </source>
</evidence>
<keyword evidence="8" id="KW-0408">Iron</keyword>
<feature type="domain" description="TonB-dependent receptor-like beta-barrel" evidence="19">
    <location>
        <begin position="284"/>
        <end position="733"/>
    </location>
</feature>
<evidence type="ECO:0000256" key="6">
    <source>
        <dbReference type="ARBA" id="ARBA00022692"/>
    </source>
</evidence>
<name>S6BLS3_METRE</name>
<evidence type="ECO:0000256" key="7">
    <source>
        <dbReference type="ARBA" id="ARBA00022729"/>
    </source>
</evidence>
<dbReference type="OrthoDB" id="9764669at2"/>
<evidence type="ECO:0000256" key="16">
    <source>
        <dbReference type="RuleBase" id="RU003357"/>
    </source>
</evidence>